<dbReference type="Pfam" id="PF09839">
    <property type="entry name" value="DUF2066"/>
    <property type="match status" value="1"/>
</dbReference>
<keyword evidence="1" id="KW-0732">Signal</keyword>
<sequence>MKNTVKAVIGVWLMFALWMPTAYAVQVRDLDKTSVSVNSRSQAELNAALKQGFQQIILKNSGSLEALKDPLISSRANAPRSLVRQFGYQDLNGQLMVNMSFDITQIEALLRQAQQPVWGAQRPLTLIWLLDEDEQGLQSIVADSSTSQASQELLSRSDTAGLPILLPLMDLDDSIAIGANDIKGQFADAVANASQRYQTDFFAMASVQSFAGGITYQLSLYPKQVSASGFVQSVLQIQQEASDKQQAIAQMMDAITAFYVSRYAVAGEASAGQVLLSFANVSQLASMVELEKYLQSLALTKGLTMNSMENGQITYRVDLFGSTQELQQQLSLDGRLQQQDAPSNLQPSFELPNQQQGEQTMEAAPLEHLYYRWRG</sequence>
<keyword evidence="3" id="KW-1185">Reference proteome</keyword>
<protein>
    <recommendedName>
        <fullName evidence="4">DUF2066 domain-containing protein</fullName>
    </recommendedName>
</protein>
<dbReference type="RefSeq" id="WP_143812005.1">
    <property type="nucleotide sequence ID" value="NZ_BSPO01000003.1"/>
</dbReference>
<proteinExistence type="predicted"/>
<dbReference type="Proteomes" id="UP001157439">
    <property type="component" value="Unassembled WGS sequence"/>
</dbReference>
<reference evidence="2 3" key="1">
    <citation type="journal article" date="2014" name="Int. J. Syst. Evol. Microbiol.">
        <title>Complete genome sequence of Corynebacterium casei LMG S-19264T (=DSM 44701T), isolated from a smear-ripened cheese.</title>
        <authorList>
            <consortium name="US DOE Joint Genome Institute (JGI-PGF)"/>
            <person name="Walter F."/>
            <person name="Albersmeier A."/>
            <person name="Kalinowski J."/>
            <person name="Ruckert C."/>
        </authorList>
    </citation>
    <scope>NUCLEOTIDE SEQUENCE [LARGE SCALE GENOMIC DNA]</scope>
    <source>
        <strain evidence="2 3">NBRC 112785</strain>
    </source>
</reference>
<name>A0AA37U0E7_9GAMM</name>
<gene>
    <name evidence="2" type="ORF">GCM10007894_22430</name>
</gene>
<organism evidence="2 3">
    <name type="scientific">Paraferrimonas haliotis</name>
    <dbReference type="NCBI Taxonomy" id="2013866"/>
    <lineage>
        <taxon>Bacteria</taxon>
        <taxon>Pseudomonadati</taxon>
        <taxon>Pseudomonadota</taxon>
        <taxon>Gammaproteobacteria</taxon>
        <taxon>Alteromonadales</taxon>
        <taxon>Ferrimonadaceae</taxon>
        <taxon>Paraferrimonas</taxon>
    </lineage>
</organism>
<dbReference type="AlphaFoldDB" id="A0AA37U0E7"/>
<feature type="chain" id="PRO_5041460714" description="DUF2066 domain-containing protein" evidence="1">
    <location>
        <begin position="25"/>
        <end position="375"/>
    </location>
</feature>
<accession>A0AA37U0E7</accession>
<evidence type="ECO:0000256" key="1">
    <source>
        <dbReference type="SAM" id="SignalP"/>
    </source>
</evidence>
<dbReference type="InterPro" id="IPR018642">
    <property type="entry name" value="DUF2066"/>
</dbReference>
<dbReference type="EMBL" id="BSPO01000003">
    <property type="protein sequence ID" value="GLS84266.1"/>
    <property type="molecule type" value="Genomic_DNA"/>
</dbReference>
<evidence type="ECO:0000313" key="3">
    <source>
        <dbReference type="Proteomes" id="UP001157439"/>
    </source>
</evidence>
<evidence type="ECO:0008006" key="4">
    <source>
        <dbReference type="Google" id="ProtNLM"/>
    </source>
</evidence>
<comment type="caution">
    <text evidence="2">The sequence shown here is derived from an EMBL/GenBank/DDBJ whole genome shotgun (WGS) entry which is preliminary data.</text>
</comment>
<evidence type="ECO:0000313" key="2">
    <source>
        <dbReference type="EMBL" id="GLS84266.1"/>
    </source>
</evidence>
<feature type="signal peptide" evidence="1">
    <location>
        <begin position="1"/>
        <end position="24"/>
    </location>
</feature>